<accession>A0AAD1UQN9</accession>
<proteinExistence type="predicted"/>
<reference evidence="1" key="1">
    <citation type="submission" date="2023-07" db="EMBL/GenBank/DDBJ databases">
        <authorList>
            <consortium name="AG Swart"/>
            <person name="Singh M."/>
            <person name="Singh A."/>
            <person name="Seah K."/>
            <person name="Emmerich C."/>
        </authorList>
    </citation>
    <scope>NUCLEOTIDE SEQUENCE</scope>
    <source>
        <strain evidence="1">DP1</strain>
    </source>
</reference>
<organism evidence="1 2">
    <name type="scientific">Euplotes crassus</name>
    <dbReference type="NCBI Taxonomy" id="5936"/>
    <lineage>
        <taxon>Eukaryota</taxon>
        <taxon>Sar</taxon>
        <taxon>Alveolata</taxon>
        <taxon>Ciliophora</taxon>
        <taxon>Intramacronucleata</taxon>
        <taxon>Spirotrichea</taxon>
        <taxon>Hypotrichia</taxon>
        <taxon>Euplotida</taxon>
        <taxon>Euplotidae</taxon>
        <taxon>Moneuplotes</taxon>
    </lineage>
</organism>
<dbReference type="AlphaFoldDB" id="A0AAD1UQN9"/>
<gene>
    <name evidence="1" type="ORF">ECRASSUSDP1_LOCUS12697</name>
</gene>
<dbReference type="Proteomes" id="UP001295684">
    <property type="component" value="Unassembled WGS sequence"/>
</dbReference>
<comment type="caution">
    <text evidence="1">The sequence shown here is derived from an EMBL/GenBank/DDBJ whole genome shotgun (WGS) entry which is preliminary data.</text>
</comment>
<evidence type="ECO:0000313" key="1">
    <source>
        <dbReference type="EMBL" id="CAI2371375.1"/>
    </source>
</evidence>
<dbReference type="EMBL" id="CAMPGE010012607">
    <property type="protein sequence ID" value="CAI2371375.1"/>
    <property type="molecule type" value="Genomic_DNA"/>
</dbReference>
<name>A0AAD1UQN9_EUPCR</name>
<sequence length="101" mass="12025">MSRIHRCKICFQIIDKSCGYCHSHSESVLIQREPDSDCCQIWQIETNSLETSERLEKMEGETRIRKIETSLLKYEESFDKILLANAFSRINMRYPYQSRDL</sequence>
<protein>
    <submittedName>
        <fullName evidence="1">Uncharacterized protein</fullName>
    </submittedName>
</protein>
<evidence type="ECO:0000313" key="2">
    <source>
        <dbReference type="Proteomes" id="UP001295684"/>
    </source>
</evidence>
<keyword evidence="2" id="KW-1185">Reference proteome</keyword>